<dbReference type="RefSeq" id="WP_376846260.1">
    <property type="nucleotide sequence ID" value="NZ_JBHSFW010000006.1"/>
</dbReference>
<dbReference type="SMART" id="SM00382">
    <property type="entry name" value="AAA"/>
    <property type="match status" value="1"/>
</dbReference>
<dbReference type="PANTHER" id="PTHR42734:SF6">
    <property type="entry name" value="MOLYBDATE IMPORT ATP-BINDING PROTEIN MOLC"/>
    <property type="match status" value="1"/>
</dbReference>
<sequence length="275" mass="31168">MLIELEHVHLIKQQKEIVSDISWKVEEGRHWAILGLNGAGKTTLLNLICGYHFPSKGAIKVFGEKFGHYPLHELRKQIGWVSASLLDKMQHHMTDSGLQVVLSGKFASIGLYEQPNDKDVEKALDIMEDLGITRLKNQRYLNMSQGEKQRVLIGRALMTSPRLLILDEPCTGLDFLSKEQLLKTVARMGESSETTVLYVTHQIDEILPMFTHTLLLKNGSSFSQGPTDVQLTSENLSNFCETPIVVKKQDSRYSLELEKDSDMRSVDRLSFQNQI</sequence>
<organism evidence="6 7">
    <name type="scientific">Camelliibacillus cellulosilyticus</name>
    <dbReference type="NCBI Taxonomy" id="2174486"/>
    <lineage>
        <taxon>Bacteria</taxon>
        <taxon>Bacillati</taxon>
        <taxon>Bacillota</taxon>
        <taxon>Bacilli</taxon>
        <taxon>Bacillales</taxon>
        <taxon>Sporolactobacillaceae</taxon>
        <taxon>Camelliibacillus</taxon>
    </lineage>
</organism>
<dbReference type="InterPro" id="IPR027417">
    <property type="entry name" value="P-loop_NTPase"/>
</dbReference>
<dbReference type="Gene3D" id="3.40.50.300">
    <property type="entry name" value="P-loop containing nucleotide triphosphate hydrolases"/>
    <property type="match status" value="1"/>
</dbReference>
<dbReference type="SUPFAM" id="SSF52540">
    <property type="entry name" value="P-loop containing nucleoside triphosphate hydrolases"/>
    <property type="match status" value="1"/>
</dbReference>
<name>A0ABV9GR80_9BACL</name>
<evidence type="ECO:0000256" key="3">
    <source>
        <dbReference type="ARBA" id="ARBA00022741"/>
    </source>
</evidence>
<dbReference type="Pfam" id="PF00005">
    <property type="entry name" value="ABC_tran"/>
    <property type="match status" value="1"/>
</dbReference>
<comment type="similarity">
    <text evidence="1">Belongs to the ABC transporter superfamily.</text>
</comment>
<dbReference type="Proteomes" id="UP001596022">
    <property type="component" value="Unassembled WGS sequence"/>
</dbReference>
<gene>
    <name evidence="6" type="ORF">ACFO4N_10585</name>
</gene>
<evidence type="ECO:0000256" key="1">
    <source>
        <dbReference type="ARBA" id="ARBA00005417"/>
    </source>
</evidence>
<dbReference type="PANTHER" id="PTHR42734">
    <property type="entry name" value="METAL TRANSPORT SYSTEM ATP-BINDING PROTEIN TM_0124-RELATED"/>
    <property type="match status" value="1"/>
</dbReference>
<comment type="caution">
    <text evidence="6">The sequence shown here is derived from an EMBL/GenBank/DDBJ whole genome shotgun (WGS) entry which is preliminary data.</text>
</comment>
<dbReference type="InterPro" id="IPR017871">
    <property type="entry name" value="ABC_transporter-like_CS"/>
</dbReference>
<keyword evidence="7" id="KW-1185">Reference proteome</keyword>
<accession>A0ABV9GR80</accession>
<dbReference type="PROSITE" id="PS00211">
    <property type="entry name" value="ABC_TRANSPORTER_1"/>
    <property type="match status" value="1"/>
</dbReference>
<proteinExistence type="inferred from homology"/>
<protein>
    <submittedName>
        <fullName evidence="6">ABC transporter ATP-binding protein</fullName>
    </submittedName>
</protein>
<evidence type="ECO:0000313" key="6">
    <source>
        <dbReference type="EMBL" id="MFC4619160.1"/>
    </source>
</evidence>
<keyword evidence="4 6" id="KW-0067">ATP-binding</keyword>
<evidence type="ECO:0000256" key="2">
    <source>
        <dbReference type="ARBA" id="ARBA00022448"/>
    </source>
</evidence>
<keyword evidence="2" id="KW-0813">Transport</keyword>
<feature type="domain" description="ABC transporter" evidence="5">
    <location>
        <begin position="3"/>
        <end position="243"/>
    </location>
</feature>
<evidence type="ECO:0000256" key="4">
    <source>
        <dbReference type="ARBA" id="ARBA00022840"/>
    </source>
</evidence>
<dbReference type="InterPro" id="IPR003593">
    <property type="entry name" value="AAA+_ATPase"/>
</dbReference>
<dbReference type="GO" id="GO:0005524">
    <property type="term" value="F:ATP binding"/>
    <property type="evidence" value="ECO:0007669"/>
    <property type="project" value="UniProtKB-KW"/>
</dbReference>
<evidence type="ECO:0000313" key="7">
    <source>
        <dbReference type="Proteomes" id="UP001596022"/>
    </source>
</evidence>
<dbReference type="InterPro" id="IPR003439">
    <property type="entry name" value="ABC_transporter-like_ATP-bd"/>
</dbReference>
<dbReference type="PROSITE" id="PS50893">
    <property type="entry name" value="ABC_TRANSPORTER_2"/>
    <property type="match status" value="1"/>
</dbReference>
<evidence type="ECO:0000259" key="5">
    <source>
        <dbReference type="PROSITE" id="PS50893"/>
    </source>
</evidence>
<reference evidence="7" key="1">
    <citation type="journal article" date="2019" name="Int. J. Syst. Evol. Microbiol.">
        <title>The Global Catalogue of Microorganisms (GCM) 10K type strain sequencing project: providing services to taxonomists for standard genome sequencing and annotation.</title>
        <authorList>
            <consortium name="The Broad Institute Genomics Platform"/>
            <consortium name="The Broad Institute Genome Sequencing Center for Infectious Disease"/>
            <person name="Wu L."/>
            <person name="Ma J."/>
        </authorList>
    </citation>
    <scope>NUCLEOTIDE SEQUENCE [LARGE SCALE GENOMIC DNA]</scope>
    <source>
        <strain evidence="7">CGMCC 1.16306</strain>
    </source>
</reference>
<dbReference type="InterPro" id="IPR050153">
    <property type="entry name" value="Metal_Ion_Import_ABC"/>
</dbReference>
<keyword evidence="3" id="KW-0547">Nucleotide-binding</keyword>
<dbReference type="EMBL" id="JBHSFW010000006">
    <property type="protein sequence ID" value="MFC4619160.1"/>
    <property type="molecule type" value="Genomic_DNA"/>
</dbReference>